<keyword evidence="4 6" id="KW-1133">Transmembrane helix</keyword>
<evidence type="ECO:0000313" key="7">
    <source>
        <dbReference type="EMBL" id="MBE4906732.1"/>
    </source>
</evidence>
<keyword evidence="5 6" id="KW-0472">Membrane</keyword>
<dbReference type="PANTHER" id="PTHR30086:SF6">
    <property type="entry name" value="AMINO ACID EFFLUX PROTEIN YCGF-RELATED"/>
    <property type="match status" value="1"/>
</dbReference>
<evidence type="ECO:0000313" key="8">
    <source>
        <dbReference type="Proteomes" id="UP001516662"/>
    </source>
</evidence>
<proteinExistence type="predicted"/>
<dbReference type="RefSeq" id="WP_193534228.1">
    <property type="nucleotide sequence ID" value="NZ_JADCLJ010000006.1"/>
</dbReference>
<keyword evidence="8" id="KW-1185">Reference proteome</keyword>
<evidence type="ECO:0000256" key="5">
    <source>
        <dbReference type="ARBA" id="ARBA00023136"/>
    </source>
</evidence>
<evidence type="ECO:0000256" key="6">
    <source>
        <dbReference type="SAM" id="Phobius"/>
    </source>
</evidence>
<feature type="transmembrane region" description="Helical" evidence="6">
    <location>
        <begin position="39"/>
        <end position="63"/>
    </location>
</feature>
<accession>A0ABR9QE13</accession>
<evidence type="ECO:0000256" key="3">
    <source>
        <dbReference type="ARBA" id="ARBA00022692"/>
    </source>
</evidence>
<reference evidence="7 8" key="1">
    <citation type="submission" date="2020-10" db="EMBL/GenBank/DDBJ databases">
        <title>Bacillus sp. HD4P25, an endophyte from a halophyte.</title>
        <authorList>
            <person name="Sun J.-Q."/>
        </authorList>
    </citation>
    <scope>NUCLEOTIDE SEQUENCE [LARGE SCALE GENOMIC DNA]</scope>
    <source>
        <strain evidence="7 8">YIM 93174</strain>
    </source>
</reference>
<gene>
    <name evidence="7" type="ORF">IMZ08_01510</name>
</gene>
<dbReference type="InterPro" id="IPR001123">
    <property type="entry name" value="LeuE-type"/>
</dbReference>
<organism evidence="7 8">
    <name type="scientific">Litchfieldia luteola</name>
    <dbReference type="NCBI Taxonomy" id="682179"/>
    <lineage>
        <taxon>Bacteria</taxon>
        <taxon>Bacillati</taxon>
        <taxon>Bacillota</taxon>
        <taxon>Bacilli</taxon>
        <taxon>Bacillales</taxon>
        <taxon>Bacillaceae</taxon>
        <taxon>Litchfieldia</taxon>
    </lineage>
</organism>
<keyword evidence="2" id="KW-1003">Cell membrane</keyword>
<sequence>MSVLISYFFLGISLAAPIGPINAAQLDRGIKYGFFNAWLIGLGSVAADLVYMLVVYFGLIHILDIPFVKAFLWLFGFFVLTYTGIESLKSTGQITNSRDESDESYKKSFSAGFLMAISNPLTILFWLGIYGSILANTAATASLEQLAIYSCAIIAGLVLWDVSMAALSSSFRKFLSPGFLTSISILSGVSLIGFGLYFGYQGFILLFG</sequence>
<evidence type="ECO:0000256" key="1">
    <source>
        <dbReference type="ARBA" id="ARBA00004651"/>
    </source>
</evidence>
<comment type="caution">
    <text evidence="7">The sequence shown here is derived from an EMBL/GenBank/DDBJ whole genome shotgun (WGS) entry which is preliminary data.</text>
</comment>
<evidence type="ECO:0000256" key="4">
    <source>
        <dbReference type="ARBA" id="ARBA00022989"/>
    </source>
</evidence>
<dbReference type="Proteomes" id="UP001516662">
    <property type="component" value="Unassembled WGS sequence"/>
</dbReference>
<dbReference type="Pfam" id="PF01810">
    <property type="entry name" value="LysE"/>
    <property type="match status" value="1"/>
</dbReference>
<dbReference type="EMBL" id="JADCLJ010000006">
    <property type="protein sequence ID" value="MBE4906732.1"/>
    <property type="molecule type" value="Genomic_DNA"/>
</dbReference>
<evidence type="ECO:0000256" key="2">
    <source>
        <dbReference type="ARBA" id="ARBA00022475"/>
    </source>
</evidence>
<protein>
    <submittedName>
        <fullName evidence="7">LysE family transporter</fullName>
    </submittedName>
</protein>
<feature type="transmembrane region" description="Helical" evidence="6">
    <location>
        <begin position="146"/>
        <end position="167"/>
    </location>
</feature>
<name>A0ABR9QE13_9BACI</name>
<comment type="subcellular location">
    <subcellularLocation>
        <location evidence="1">Cell membrane</location>
        <topology evidence="1">Multi-pass membrane protein</topology>
    </subcellularLocation>
</comment>
<dbReference type="PANTHER" id="PTHR30086">
    <property type="entry name" value="ARGININE EXPORTER PROTEIN ARGO"/>
    <property type="match status" value="1"/>
</dbReference>
<feature type="transmembrane region" description="Helical" evidence="6">
    <location>
        <begin position="70"/>
        <end position="88"/>
    </location>
</feature>
<feature type="transmembrane region" description="Helical" evidence="6">
    <location>
        <begin position="179"/>
        <end position="200"/>
    </location>
</feature>
<feature type="transmembrane region" description="Helical" evidence="6">
    <location>
        <begin position="108"/>
        <end position="134"/>
    </location>
</feature>
<keyword evidence="3 6" id="KW-0812">Transmembrane</keyword>